<evidence type="ECO:0000256" key="1">
    <source>
        <dbReference type="ARBA" id="ARBA00007689"/>
    </source>
</evidence>
<evidence type="ECO:0000313" key="3">
    <source>
        <dbReference type="EMBL" id="NVL04375.1"/>
    </source>
</evidence>
<gene>
    <name evidence="3" type="ORF">HU230_01160</name>
</gene>
<dbReference type="PANTHER" id="PTHR35174:SF1">
    <property type="entry name" value="BLL0086 PROTEIN"/>
    <property type="match status" value="1"/>
</dbReference>
<evidence type="ECO:0000259" key="2">
    <source>
        <dbReference type="Pfam" id="PF03795"/>
    </source>
</evidence>
<dbReference type="InterPro" id="IPR011008">
    <property type="entry name" value="Dimeric_a/b-barrel"/>
</dbReference>
<dbReference type="RefSeq" id="WP_176528645.1">
    <property type="nucleotide sequence ID" value="NZ_CP088022.1"/>
</dbReference>
<dbReference type="SUPFAM" id="SSF54909">
    <property type="entry name" value="Dimeric alpha+beta barrel"/>
    <property type="match status" value="1"/>
</dbReference>
<dbReference type="InterPro" id="IPR005545">
    <property type="entry name" value="YCII"/>
</dbReference>
<proteinExistence type="inferred from homology"/>
<sequence>MRFMSIVTSPQPPAQPTPALLDAMHKLADREIKAGRMVDTGGLMPLATGAQVRIVDGHLSVVDGPFVEAKEVIGGYAIFELGSKEEAVALAVEFMQLHKDHMPGWQGTCEVRAFAGFAGQCPE</sequence>
<protein>
    <recommendedName>
        <fullName evidence="2">YCII-related domain-containing protein</fullName>
    </recommendedName>
</protein>
<dbReference type="PANTHER" id="PTHR35174">
    <property type="entry name" value="BLL7171 PROTEIN-RELATED"/>
    <property type="match status" value="1"/>
</dbReference>
<comment type="caution">
    <text evidence="3">The sequence shown here is derived from an EMBL/GenBank/DDBJ whole genome shotgun (WGS) entry which is preliminary data.</text>
</comment>
<dbReference type="AlphaFoldDB" id="A0A973WJL3"/>
<feature type="domain" description="YCII-related" evidence="2">
    <location>
        <begin position="1"/>
        <end position="91"/>
    </location>
</feature>
<dbReference type="Pfam" id="PF03795">
    <property type="entry name" value="YCII"/>
    <property type="match status" value="1"/>
</dbReference>
<comment type="similarity">
    <text evidence="1">Belongs to the YciI family.</text>
</comment>
<accession>A0A973WJL3</accession>
<name>A0A973WJL3_9BRAD</name>
<dbReference type="Gene3D" id="3.30.70.1060">
    <property type="entry name" value="Dimeric alpha+beta barrel"/>
    <property type="match status" value="1"/>
</dbReference>
<organism evidence="3">
    <name type="scientific">Bradyrhizobium quebecense</name>
    <dbReference type="NCBI Taxonomy" id="2748629"/>
    <lineage>
        <taxon>Bacteria</taxon>
        <taxon>Pseudomonadati</taxon>
        <taxon>Pseudomonadota</taxon>
        <taxon>Alphaproteobacteria</taxon>
        <taxon>Hyphomicrobiales</taxon>
        <taxon>Nitrobacteraceae</taxon>
        <taxon>Bradyrhizobium</taxon>
    </lineage>
</organism>
<dbReference type="EMBL" id="JABWSX010000001">
    <property type="protein sequence ID" value="NVL04375.1"/>
    <property type="molecule type" value="Genomic_DNA"/>
</dbReference>
<reference evidence="3" key="1">
    <citation type="submission" date="2020-06" db="EMBL/GenBank/DDBJ databases">
        <title>Whole Genome Sequence of Bradyrhizobium sp. Strain 66S1MB.</title>
        <authorList>
            <person name="Bromfield E."/>
            <person name="Cloutier S."/>
        </authorList>
    </citation>
    <scope>NUCLEOTIDE SEQUENCE</scope>
    <source>
        <strain evidence="3">66S1MB</strain>
    </source>
</reference>